<accession>A0A840CEZ5</accession>
<evidence type="ECO:0000256" key="2">
    <source>
        <dbReference type="SAM" id="SignalP"/>
    </source>
</evidence>
<evidence type="ECO:0008006" key="5">
    <source>
        <dbReference type="Google" id="ProtNLM"/>
    </source>
</evidence>
<organism evidence="3 4">
    <name type="scientific">Actibacterium naphthalenivorans</name>
    <dbReference type="NCBI Taxonomy" id="1614693"/>
    <lineage>
        <taxon>Bacteria</taxon>
        <taxon>Pseudomonadati</taxon>
        <taxon>Pseudomonadota</taxon>
        <taxon>Alphaproteobacteria</taxon>
        <taxon>Rhodobacterales</taxon>
        <taxon>Roseobacteraceae</taxon>
        <taxon>Actibacterium</taxon>
    </lineage>
</organism>
<evidence type="ECO:0000313" key="4">
    <source>
        <dbReference type="Proteomes" id="UP000585681"/>
    </source>
</evidence>
<dbReference type="RefSeq" id="WP_054539406.1">
    <property type="nucleotide sequence ID" value="NZ_JACIEQ010000012.1"/>
</dbReference>
<dbReference type="AlphaFoldDB" id="A0A840CEZ5"/>
<sequence length="161" mass="16708">MKPSLLPALAAILMLGACEAIGNSRANPFNWFGGNQEAGGNQEQAADVTAQPAPATDPRPLVAEISALRLDKAPGGVIIHATGLPPTQGYWQAALVAPNNGLPQNGELLLELRARPPLSQAATGTPASREISAARFLTDQSLEGVSTITVRAAQNARSARR</sequence>
<evidence type="ECO:0000313" key="3">
    <source>
        <dbReference type="EMBL" id="MBB4023860.1"/>
    </source>
</evidence>
<keyword evidence="2" id="KW-0732">Signal</keyword>
<protein>
    <recommendedName>
        <fullName evidence="5">Lipoprotein</fullName>
    </recommendedName>
</protein>
<gene>
    <name evidence="3" type="ORF">GGR17_003696</name>
</gene>
<name>A0A840CEZ5_9RHOB</name>
<dbReference type="PROSITE" id="PS51257">
    <property type="entry name" value="PROKAR_LIPOPROTEIN"/>
    <property type="match status" value="1"/>
</dbReference>
<proteinExistence type="predicted"/>
<reference evidence="3" key="1">
    <citation type="submission" date="2020-08" db="EMBL/GenBank/DDBJ databases">
        <title>Genomic Encyclopedia of Type Strains, Phase IV (KMG-IV): sequencing the most valuable type-strain genomes for metagenomic binning, comparative biology and taxonomic classification.</title>
        <authorList>
            <person name="Goeker M."/>
        </authorList>
    </citation>
    <scope>NUCLEOTIDE SEQUENCE [LARGE SCALE GENOMIC DNA]</scope>
    <source>
        <strain evidence="3">DSM 105040</strain>
    </source>
</reference>
<evidence type="ECO:0000256" key="1">
    <source>
        <dbReference type="SAM" id="MobiDB-lite"/>
    </source>
</evidence>
<keyword evidence="4" id="KW-1185">Reference proteome</keyword>
<feature type="chain" id="PRO_5032929105" description="Lipoprotein" evidence="2">
    <location>
        <begin position="21"/>
        <end position="161"/>
    </location>
</feature>
<feature type="region of interest" description="Disordered" evidence="1">
    <location>
        <begin position="32"/>
        <end position="57"/>
    </location>
</feature>
<dbReference type="Proteomes" id="UP000585681">
    <property type="component" value="Unassembled WGS sequence"/>
</dbReference>
<comment type="caution">
    <text evidence="3">The sequence shown here is derived from an EMBL/GenBank/DDBJ whole genome shotgun (WGS) entry which is preliminary data.</text>
</comment>
<dbReference type="EMBL" id="JACIEQ010000012">
    <property type="protein sequence ID" value="MBB4023860.1"/>
    <property type="molecule type" value="Genomic_DNA"/>
</dbReference>
<feature type="compositionally biased region" description="Low complexity" evidence="1">
    <location>
        <begin position="33"/>
        <end position="46"/>
    </location>
</feature>
<feature type="signal peptide" evidence="2">
    <location>
        <begin position="1"/>
        <end position="20"/>
    </location>
</feature>